<proteinExistence type="predicted"/>
<dbReference type="NCBIfam" id="TIGR01200">
    <property type="entry name" value="GLPGLI"/>
    <property type="match status" value="1"/>
</dbReference>
<sequence>MKGLIFVLMTFTPTVFAQNSWKVEYETYDKIFLDEKDANFKAELDKNNSTPKYYALLFDENQFYFSEIERIKNEQNQSSTSMSTITDHIYIDYKNSKYMIEDNYLNKNVLITDHLPTYNWTISRETKQLLGITVRKAMTEHQNSKIEAWFASTLQPKGGPVFFNGLPGLILELKAETMLEDEQYETVFKAIHVKEASKREKLKIPSKGQKMTQKEADDFVKEANRKIMEASGNGVEKD</sequence>
<dbReference type="AlphaFoldDB" id="A0AAJ1V8B6"/>
<dbReference type="RefSeq" id="WP_286493911.1">
    <property type="nucleotide sequence ID" value="NZ_JACAGJ010000006.1"/>
</dbReference>
<comment type="caution">
    <text evidence="1">The sequence shown here is derived from an EMBL/GenBank/DDBJ whole genome shotgun (WGS) entry which is preliminary data.</text>
</comment>
<dbReference type="EMBL" id="JACAGJ010000006">
    <property type="protein sequence ID" value="MDM1073264.1"/>
    <property type="molecule type" value="Genomic_DNA"/>
</dbReference>
<reference evidence="1" key="2">
    <citation type="journal article" date="2022" name="Sci. Total Environ.">
        <title>Prevalence, transmission, and molecular epidemiology of tet(X)-positive bacteria among humans, animals, and environmental niches in China: An epidemiological, and genomic-based study.</title>
        <authorList>
            <person name="Dong N."/>
            <person name="Zeng Y."/>
            <person name="Cai C."/>
            <person name="Sun C."/>
            <person name="Lu J."/>
            <person name="Liu C."/>
            <person name="Zhou H."/>
            <person name="Sun Q."/>
            <person name="Shu L."/>
            <person name="Wang H."/>
            <person name="Wang Y."/>
            <person name="Wang S."/>
            <person name="Wu C."/>
            <person name="Chan E.W."/>
            <person name="Chen G."/>
            <person name="Shen Z."/>
            <person name="Chen S."/>
            <person name="Zhang R."/>
        </authorList>
    </citation>
    <scope>NUCLEOTIDE SEQUENCE</scope>
    <source>
        <strain evidence="1">R655-4</strain>
    </source>
</reference>
<accession>A0AAJ1V8B6</accession>
<organism evidence="1 2">
    <name type="scientific">Empedobacter brevis</name>
    <dbReference type="NCBI Taxonomy" id="247"/>
    <lineage>
        <taxon>Bacteria</taxon>
        <taxon>Pseudomonadati</taxon>
        <taxon>Bacteroidota</taxon>
        <taxon>Flavobacteriia</taxon>
        <taxon>Flavobacteriales</taxon>
        <taxon>Weeksellaceae</taxon>
        <taxon>Empedobacter</taxon>
    </lineage>
</organism>
<dbReference type="InterPro" id="IPR005901">
    <property type="entry name" value="GLPGLI"/>
</dbReference>
<gene>
    <name evidence="1" type="ORF">HX001_12305</name>
</gene>
<evidence type="ECO:0000313" key="2">
    <source>
        <dbReference type="Proteomes" id="UP001170959"/>
    </source>
</evidence>
<evidence type="ECO:0000313" key="1">
    <source>
        <dbReference type="EMBL" id="MDM1073264.1"/>
    </source>
</evidence>
<dbReference type="Proteomes" id="UP001170959">
    <property type="component" value="Unassembled WGS sequence"/>
</dbReference>
<protein>
    <submittedName>
        <fullName evidence="1">GLPGLI family protein</fullName>
    </submittedName>
</protein>
<dbReference type="Pfam" id="PF22252">
    <property type="entry name" value="PNGase_F-II_N"/>
    <property type="match status" value="1"/>
</dbReference>
<reference evidence="1" key="1">
    <citation type="submission" date="2020-06" db="EMBL/GenBank/DDBJ databases">
        <authorList>
            <person name="Dong N."/>
        </authorList>
    </citation>
    <scope>NUCLEOTIDE SEQUENCE</scope>
    <source>
        <strain evidence="1">R655-4</strain>
    </source>
</reference>
<name>A0AAJ1V8B6_9FLAO</name>